<keyword evidence="2" id="KW-0680">Restriction system</keyword>
<dbReference type="InterPro" id="IPR000055">
    <property type="entry name" value="Restrct_endonuc_typeI_TRD"/>
</dbReference>
<evidence type="ECO:0000259" key="4">
    <source>
        <dbReference type="Pfam" id="PF01420"/>
    </source>
</evidence>
<comment type="similarity">
    <text evidence="1">Belongs to the type-I restriction system S methylase family.</text>
</comment>
<dbReference type="GO" id="GO:0009307">
    <property type="term" value="P:DNA restriction-modification system"/>
    <property type="evidence" value="ECO:0007669"/>
    <property type="project" value="UniProtKB-KW"/>
</dbReference>
<dbReference type="CDD" id="cd17249">
    <property type="entry name" value="RMtype1_S_EcoR124I-TRD2-CR2_like"/>
    <property type="match status" value="1"/>
</dbReference>
<keyword evidence="3" id="KW-0238">DNA-binding</keyword>
<gene>
    <name evidence="6" type="ORF">GBC97_04095</name>
    <name evidence="5" type="ORF">GBK08_04420</name>
</gene>
<name>A0A7J5SUQ4_BIFLN</name>
<evidence type="ECO:0000313" key="8">
    <source>
        <dbReference type="Proteomes" id="UP000478746"/>
    </source>
</evidence>
<dbReference type="InterPro" id="IPR052021">
    <property type="entry name" value="Type-I_RS_S_subunit"/>
</dbReference>
<organism evidence="6 7">
    <name type="scientific">Bifidobacterium longum</name>
    <dbReference type="NCBI Taxonomy" id="216816"/>
    <lineage>
        <taxon>Bacteria</taxon>
        <taxon>Bacillati</taxon>
        <taxon>Actinomycetota</taxon>
        <taxon>Actinomycetes</taxon>
        <taxon>Bifidobacteriales</taxon>
        <taxon>Bifidobacteriaceae</taxon>
        <taxon>Bifidobacterium</taxon>
    </lineage>
</organism>
<dbReference type="GO" id="GO:0004519">
    <property type="term" value="F:endonuclease activity"/>
    <property type="evidence" value="ECO:0007669"/>
    <property type="project" value="UniProtKB-KW"/>
</dbReference>
<dbReference type="Pfam" id="PF01420">
    <property type="entry name" value="Methylase_S"/>
    <property type="match status" value="2"/>
</dbReference>
<sequence length="387" mass="43532">MTEQAKVPAIRFAGFTDPWEQRKLENLASFGGGHTPSMADASNYVDGKILWVTSQDVKQHYIENTTTMISEKGAATLTLYPSDSIVIVARSGILRHTIPVAKLRKPATVNQDIKVIQTVDSCDSSWLLQYFIASNKTLLREYGKTGTTVESIDFAKMKSTALMVPYIEEQQAIGSFFSRLDNLITLHQRKYDKLVIFKKSMLEKMFPKDGESVPEIRFAGFTDPWEQRKLGEIVDVCSGRDYKHLSKGPIPVYGTGGYMTSVSEGLSYEEDAIGIGRKGTIDHPYRLNAPFWTVDTLFYSLPNQGIDLDFTLCVFLNVDWKSKDESTGLPSLSKQAINETKIWVPSGAEQRAIGAFFSRLDDLITLHQRKLELLQDIKKSLLDKMFV</sequence>
<evidence type="ECO:0000256" key="3">
    <source>
        <dbReference type="ARBA" id="ARBA00023125"/>
    </source>
</evidence>
<dbReference type="PANTHER" id="PTHR30408">
    <property type="entry name" value="TYPE-1 RESTRICTION ENZYME ECOKI SPECIFICITY PROTEIN"/>
    <property type="match status" value="1"/>
</dbReference>
<evidence type="ECO:0000256" key="2">
    <source>
        <dbReference type="ARBA" id="ARBA00022747"/>
    </source>
</evidence>
<keyword evidence="6" id="KW-0255">Endonuclease</keyword>
<dbReference type="EMBL" id="WDVF01000006">
    <property type="protein sequence ID" value="KAB7136343.1"/>
    <property type="molecule type" value="Genomic_DNA"/>
</dbReference>
<proteinExistence type="inferred from homology"/>
<feature type="domain" description="Type I restriction modification DNA specificity" evidence="4">
    <location>
        <begin position="17"/>
        <end position="194"/>
    </location>
</feature>
<dbReference type="Gene3D" id="3.90.220.20">
    <property type="entry name" value="DNA methylase specificity domains"/>
    <property type="match status" value="2"/>
</dbReference>
<dbReference type="GO" id="GO:0003677">
    <property type="term" value="F:DNA binding"/>
    <property type="evidence" value="ECO:0007669"/>
    <property type="project" value="UniProtKB-KW"/>
</dbReference>
<reference evidence="7 8" key="1">
    <citation type="journal article" date="2019" name="Nat. Med.">
        <title>A library of human gut bacterial isolates paired with longitudinal multiomics data enables mechanistic microbiome research.</title>
        <authorList>
            <person name="Poyet M."/>
            <person name="Groussin M."/>
            <person name="Gibbons S.M."/>
            <person name="Avila-Pacheco J."/>
            <person name="Jiang X."/>
            <person name="Kearney S.M."/>
            <person name="Perrotta A.R."/>
            <person name="Berdy B."/>
            <person name="Zhao S."/>
            <person name="Lieberman T.D."/>
            <person name="Swanson P.K."/>
            <person name="Smith M."/>
            <person name="Roesemann S."/>
            <person name="Alexander J.E."/>
            <person name="Rich S.A."/>
            <person name="Livny J."/>
            <person name="Vlamakis H."/>
            <person name="Clish C."/>
            <person name="Bullock K."/>
            <person name="Deik A."/>
            <person name="Scott J."/>
            <person name="Pierce K.A."/>
            <person name="Xavier R.J."/>
            <person name="Alm E.J."/>
        </authorList>
    </citation>
    <scope>NUCLEOTIDE SEQUENCE [LARGE SCALE GENOMIC DNA]</scope>
    <source>
        <strain evidence="6 7">BIOML-A166</strain>
        <strain evidence="5 8">BIOML-A320</strain>
    </source>
</reference>
<evidence type="ECO:0000313" key="6">
    <source>
        <dbReference type="EMBL" id="KAB7136343.1"/>
    </source>
</evidence>
<keyword evidence="6" id="KW-0378">Hydrolase</keyword>
<evidence type="ECO:0000256" key="1">
    <source>
        <dbReference type="ARBA" id="ARBA00010923"/>
    </source>
</evidence>
<keyword evidence="6" id="KW-0540">Nuclease</keyword>
<dbReference type="SUPFAM" id="SSF116734">
    <property type="entry name" value="DNA methylase specificity domain"/>
    <property type="match status" value="2"/>
</dbReference>
<evidence type="ECO:0000313" key="5">
    <source>
        <dbReference type="EMBL" id="KAB6838464.1"/>
    </source>
</evidence>
<dbReference type="Proteomes" id="UP000478746">
    <property type="component" value="Unassembled WGS sequence"/>
</dbReference>
<feature type="domain" description="Type I restriction modification DNA specificity" evidence="4">
    <location>
        <begin position="223"/>
        <end position="374"/>
    </location>
</feature>
<dbReference type="AlphaFoldDB" id="A0A7J5SUQ4"/>
<protein>
    <submittedName>
        <fullName evidence="6">Restriction endonuclease subunit S</fullName>
    </submittedName>
</protein>
<dbReference type="InterPro" id="IPR044946">
    <property type="entry name" value="Restrct_endonuc_typeI_TRD_sf"/>
</dbReference>
<dbReference type="Gene3D" id="1.10.287.1120">
    <property type="entry name" value="Bipartite methylase S protein"/>
    <property type="match status" value="1"/>
</dbReference>
<dbReference type="Proteomes" id="UP000461165">
    <property type="component" value="Unassembled WGS sequence"/>
</dbReference>
<dbReference type="PANTHER" id="PTHR30408:SF12">
    <property type="entry name" value="TYPE I RESTRICTION ENZYME MJAVIII SPECIFICITY SUBUNIT"/>
    <property type="match status" value="1"/>
</dbReference>
<evidence type="ECO:0000313" key="7">
    <source>
        <dbReference type="Proteomes" id="UP000461165"/>
    </source>
</evidence>
<dbReference type="CDD" id="cd17288">
    <property type="entry name" value="RMtype1_S_LlaAI06ORF1089P_TRD1-CR1_like"/>
    <property type="match status" value="1"/>
</dbReference>
<comment type="caution">
    <text evidence="6">The sequence shown here is derived from an EMBL/GenBank/DDBJ whole genome shotgun (WGS) entry which is preliminary data.</text>
</comment>
<accession>A0A7J5SUQ4</accession>
<dbReference type="EMBL" id="WEAY01000006">
    <property type="protein sequence ID" value="KAB6838464.1"/>
    <property type="molecule type" value="Genomic_DNA"/>
</dbReference>